<dbReference type="Pfam" id="PF04237">
    <property type="entry name" value="YjbR"/>
    <property type="match status" value="1"/>
</dbReference>
<dbReference type="GO" id="GO:0003677">
    <property type="term" value="F:DNA binding"/>
    <property type="evidence" value="ECO:0007669"/>
    <property type="project" value="UniProtKB-KW"/>
</dbReference>
<dbReference type="InterPro" id="IPR058532">
    <property type="entry name" value="YjbR/MT2646/Rv2570-like"/>
</dbReference>
<dbReference type="EMBL" id="JAGFNY010000007">
    <property type="protein sequence ID" value="MBW7569936.1"/>
    <property type="molecule type" value="Genomic_DNA"/>
</dbReference>
<accession>A0ABS7DF53</accession>
<evidence type="ECO:0000313" key="2">
    <source>
        <dbReference type="Proteomes" id="UP000731465"/>
    </source>
</evidence>
<dbReference type="RefSeq" id="WP_219937147.1">
    <property type="nucleotide sequence ID" value="NZ_JAGFNY010000007.1"/>
</dbReference>
<dbReference type="SUPFAM" id="SSF142906">
    <property type="entry name" value="YjbR-like"/>
    <property type="match status" value="1"/>
</dbReference>
<organism evidence="1 2">
    <name type="scientific">Succinivibrio faecicola</name>
    <dbReference type="NCBI Taxonomy" id="2820300"/>
    <lineage>
        <taxon>Bacteria</taxon>
        <taxon>Pseudomonadati</taxon>
        <taxon>Pseudomonadota</taxon>
        <taxon>Gammaproteobacteria</taxon>
        <taxon>Aeromonadales</taxon>
        <taxon>Succinivibrionaceae</taxon>
        <taxon>Succinivibrio</taxon>
    </lineage>
</organism>
<dbReference type="Proteomes" id="UP000731465">
    <property type="component" value="Unassembled WGS sequence"/>
</dbReference>
<comment type="caution">
    <text evidence="1">The sequence shown here is derived from an EMBL/GenBank/DDBJ whole genome shotgun (WGS) entry which is preliminary data.</text>
</comment>
<keyword evidence="1" id="KW-0238">DNA-binding</keyword>
<gene>
    <name evidence="1" type="ORF">J5V48_03405</name>
</gene>
<evidence type="ECO:0000313" key="1">
    <source>
        <dbReference type="EMBL" id="MBW7569936.1"/>
    </source>
</evidence>
<protein>
    <submittedName>
        <fullName evidence="1">MmcQ/YjbR family DNA-binding protein</fullName>
    </submittedName>
</protein>
<dbReference type="PANTHER" id="PTHR35145:SF1">
    <property type="entry name" value="CYTOPLASMIC PROTEIN"/>
    <property type="match status" value="1"/>
</dbReference>
<name>A0ABS7DF53_9GAMM</name>
<dbReference type="InterPro" id="IPR007351">
    <property type="entry name" value="YjbR"/>
</dbReference>
<dbReference type="Gene3D" id="3.90.1150.30">
    <property type="match status" value="1"/>
</dbReference>
<sequence>MKKYKESSLISFGFEKNNDEFIFKKSIESLDLILIARLDREENISVTVLDSLTNEEFRLHLSPKAKGEYIQSLRNEIYKLEDSIKNSCAISDLFLLQWQKIIEYINQKYGAPIECMWKERFNSDEGIFRREDNKKWFAALLICNRKTLTGKGVGKMEVLNVKVDPEKIDSIVDKVHFFPSYHMNKKNWLSIVLNEGCPLETIFAFIDESYRLNGLANN</sequence>
<dbReference type="PANTHER" id="PTHR35145">
    <property type="entry name" value="CYTOPLASMIC PROTEIN-RELATED"/>
    <property type="match status" value="1"/>
</dbReference>
<proteinExistence type="predicted"/>
<keyword evidence="2" id="KW-1185">Reference proteome</keyword>
<dbReference type="InterPro" id="IPR038056">
    <property type="entry name" value="YjbR-like_sf"/>
</dbReference>
<reference evidence="1 2" key="1">
    <citation type="submission" date="2021-03" db="EMBL/GenBank/DDBJ databases">
        <title>Succinivibrio sp. nov. isolated from feces of cow.</title>
        <authorList>
            <person name="Choi J.-Y."/>
        </authorList>
    </citation>
    <scope>NUCLEOTIDE SEQUENCE [LARGE SCALE GENOMIC DNA]</scope>
    <source>
        <strain evidence="1 2">AGMB01872</strain>
    </source>
</reference>